<dbReference type="SMART" id="SM00076">
    <property type="entry name" value="IFabd"/>
    <property type="match status" value="1"/>
</dbReference>
<keyword evidence="7 9" id="KW-0051">Antiviral defense</keyword>
<dbReference type="PANTHER" id="PTHR11691">
    <property type="entry name" value="TYPE I INTERFERON"/>
    <property type="match status" value="1"/>
</dbReference>
<comment type="similarity">
    <text evidence="3 9">Belongs to the alpha/beta interferon family.</text>
</comment>
<dbReference type="PANTHER" id="PTHR11691:SF73">
    <property type="entry name" value="INTERFERON BETA"/>
    <property type="match status" value="1"/>
</dbReference>
<dbReference type="GO" id="GO:0006955">
    <property type="term" value="P:immune response"/>
    <property type="evidence" value="ECO:0007669"/>
    <property type="project" value="UniProtKB-ARBA"/>
</dbReference>
<dbReference type="GO" id="GO:0005615">
    <property type="term" value="C:extracellular space"/>
    <property type="evidence" value="ECO:0007669"/>
    <property type="project" value="UniProtKB-KW"/>
</dbReference>
<dbReference type="EMBL" id="KL218307">
    <property type="protein sequence ID" value="KFP04282.1"/>
    <property type="molecule type" value="Genomic_DNA"/>
</dbReference>
<evidence type="ECO:0000256" key="10">
    <source>
        <dbReference type="SAM" id="SignalP"/>
    </source>
</evidence>
<dbReference type="InterPro" id="IPR009079">
    <property type="entry name" value="4_helix_cytokine-like_core"/>
</dbReference>
<dbReference type="PROSITE" id="PS00252">
    <property type="entry name" value="INTERFERON_A_B_D"/>
    <property type="match status" value="1"/>
</dbReference>
<dbReference type="GO" id="GO:0005125">
    <property type="term" value="F:cytokine activity"/>
    <property type="evidence" value="ECO:0007669"/>
    <property type="project" value="UniProtKB-KW"/>
</dbReference>
<evidence type="ECO:0000256" key="5">
    <source>
        <dbReference type="ARBA" id="ARBA00022525"/>
    </source>
</evidence>
<name>A0A091I7T1_CALAN</name>
<proteinExistence type="inferred from homology"/>
<evidence type="ECO:0000256" key="4">
    <source>
        <dbReference type="ARBA" id="ARBA00022514"/>
    </source>
</evidence>
<evidence type="ECO:0000256" key="7">
    <source>
        <dbReference type="ARBA" id="ARBA00023118"/>
    </source>
</evidence>
<keyword evidence="4 9" id="KW-0202">Cytokine</keyword>
<organism evidence="11 12">
    <name type="scientific">Calypte anna</name>
    <name type="common">Anna's hummingbird</name>
    <name type="synonym">Archilochus anna</name>
    <dbReference type="NCBI Taxonomy" id="9244"/>
    <lineage>
        <taxon>Eukaryota</taxon>
        <taxon>Metazoa</taxon>
        <taxon>Chordata</taxon>
        <taxon>Craniata</taxon>
        <taxon>Vertebrata</taxon>
        <taxon>Euteleostomi</taxon>
        <taxon>Archelosauria</taxon>
        <taxon>Archosauria</taxon>
        <taxon>Dinosauria</taxon>
        <taxon>Saurischia</taxon>
        <taxon>Theropoda</taxon>
        <taxon>Coelurosauria</taxon>
        <taxon>Aves</taxon>
        <taxon>Neognathae</taxon>
        <taxon>Neoaves</taxon>
        <taxon>Strisores</taxon>
        <taxon>Apodiformes</taxon>
        <taxon>Trochilidae</taxon>
        <taxon>Calypte</taxon>
    </lineage>
</organism>
<evidence type="ECO:0000256" key="6">
    <source>
        <dbReference type="ARBA" id="ARBA00022729"/>
    </source>
</evidence>
<evidence type="ECO:0000256" key="9">
    <source>
        <dbReference type="RuleBase" id="RU000436"/>
    </source>
</evidence>
<dbReference type="SUPFAM" id="SSF47266">
    <property type="entry name" value="4-helical cytokines"/>
    <property type="match status" value="1"/>
</dbReference>
<keyword evidence="12" id="KW-1185">Reference proteome</keyword>
<comment type="subcellular location">
    <subcellularLocation>
        <location evidence="2">Secreted</location>
    </subcellularLocation>
</comment>
<feature type="chain" id="PRO_5001874741" evidence="10">
    <location>
        <begin position="29"/>
        <end position="185"/>
    </location>
</feature>
<dbReference type="STRING" id="9244.A0A091I7T1"/>
<evidence type="ECO:0000256" key="1">
    <source>
        <dbReference type="ARBA" id="ARBA00002718"/>
    </source>
</evidence>
<evidence type="ECO:0000313" key="11">
    <source>
        <dbReference type="EMBL" id="KFP04282.1"/>
    </source>
</evidence>
<dbReference type="Proteomes" id="UP000054308">
    <property type="component" value="Unassembled WGS sequence"/>
</dbReference>
<dbReference type="Pfam" id="PF00143">
    <property type="entry name" value="Interferon"/>
    <property type="match status" value="1"/>
</dbReference>
<reference evidence="11 12" key="1">
    <citation type="submission" date="2014-04" db="EMBL/GenBank/DDBJ databases">
        <title>Genome evolution of avian class.</title>
        <authorList>
            <person name="Zhang G."/>
            <person name="Li C."/>
        </authorList>
    </citation>
    <scope>NUCLEOTIDE SEQUENCE [LARGE SCALE GENOMIC DNA]</scope>
    <source>
        <strain evidence="11">BGI_N300</strain>
    </source>
</reference>
<dbReference type="AlphaFoldDB" id="A0A091I7T1"/>
<dbReference type="InterPro" id="IPR000471">
    <property type="entry name" value="Interferon_alpha/beta/delta"/>
</dbReference>
<keyword evidence="5" id="KW-0964">Secreted</keyword>
<feature type="non-terminal residue" evidence="11">
    <location>
        <position position="185"/>
    </location>
</feature>
<evidence type="ECO:0000313" key="12">
    <source>
        <dbReference type="Proteomes" id="UP000054308"/>
    </source>
</evidence>
<evidence type="ECO:0000256" key="2">
    <source>
        <dbReference type="ARBA" id="ARBA00004613"/>
    </source>
</evidence>
<keyword evidence="6 10" id="KW-0732">Signal</keyword>
<evidence type="ECO:0000256" key="3">
    <source>
        <dbReference type="ARBA" id="ARBA00011033"/>
    </source>
</evidence>
<dbReference type="Gene3D" id="1.20.1250.10">
    <property type="match status" value="1"/>
</dbReference>
<comment type="function">
    <text evidence="1">Has antiviral activities.</text>
</comment>
<feature type="signal peptide" evidence="10">
    <location>
        <begin position="1"/>
        <end position="28"/>
    </location>
</feature>
<gene>
    <name evidence="11" type="ORF">N300_14541</name>
</gene>
<accession>A0A091I7T1</accession>
<sequence>MAAPGAPHTHLHHGAPMLLLFFTPLAIATMCHHLQPREDTFSWDSLQLLQDMAPSPPHPCQQYQMPLFPQAFLHTKHPRHAAAAALSILQNLFSILSSTRTPRHWDAQAQHGLLNHLGHYIYHLEKCMESNRTASIRHRPRNLLLSINRYFMGIQNFLHAHHYGACAWDHVRLQAHICFQHMDTL</sequence>
<protein>
    <submittedName>
        <fullName evidence="11">Interferon</fullName>
    </submittedName>
</protein>
<dbReference type="GO" id="GO:0051607">
    <property type="term" value="P:defense response to virus"/>
    <property type="evidence" value="ECO:0007669"/>
    <property type="project" value="UniProtKB-KW"/>
</dbReference>
<keyword evidence="8" id="KW-1015">Disulfide bond</keyword>
<dbReference type="GO" id="GO:0005126">
    <property type="term" value="F:cytokine receptor binding"/>
    <property type="evidence" value="ECO:0007669"/>
    <property type="project" value="InterPro"/>
</dbReference>
<evidence type="ECO:0000256" key="8">
    <source>
        <dbReference type="ARBA" id="ARBA00023157"/>
    </source>
</evidence>